<dbReference type="EMBL" id="VWOX01000006">
    <property type="protein sequence ID" value="KAA5543209.1"/>
    <property type="molecule type" value="Genomic_DNA"/>
</dbReference>
<sequence>MAEQQIPVATRNQHARLLVAVCVAVTLISCFTAAYFAGQSRALRQAAADAQAKPAGVTFPKLDATAAVTSEKFSMATGLVSDRAEGLFVLDHNSGLLQCSVMYPRLGKFLGQFTVNVQDALGTGKGSQYMMTTGLVDMPSSNNNPIAASVVYVLNASTGAYACYYIPFNRVSMNANRPQQGQLVLLSTGSADPVVDRDNLR</sequence>
<keyword evidence="1" id="KW-0812">Transmembrane</keyword>
<feature type="transmembrane region" description="Helical" evidence="1">
    <location>
        <begin position="17"/>
        <end position="37"/>
    </location>
</feature>
<comment type="caution">
    <text evidence="2">The sequence shown here is derived from an EMBL/GenBank/DDBJ whole genome shotgun (WGS) entry which is preliminary data.</text>
</comment>
<keyword evidence="1" id="KW-1133">Transmembrane helix</keyword>
<reference evidence="2 3" key="1">
    <citation type="submission" date="2019-08" db="EMBL/GenBank/DDBJ databases">
        <authorList>
            <person name="Dhanesh K."/>
            <person name="Kumar G."/>
            <person name="Sasikala C."/>
            <person name="Venkata Ramana C."/>
        </authorList>
    </citation>
    <scope>NUCLEOTIDE SEQUENCE [LARGE SCALE GENOMIC DNA]</scope>
    <source>
        <strain evidence="2 3">JC645</strain>
    </source>
</reference>
<accession>A0A5M6DB02</accession>
<proteinExistence type="predicted"/>
<protein>
    <submittedName>
        <fullName evidence="2">Uncharacterized protein</fullName>
    </submittedName>
</protein>
<organism evidence="2 3">
    <name type="scientific">Roseiconus nitratireducens</name>
    <dbReference type="NCBI Taxonomy" id="2605748"/>
    <lineage>
        <taxon>Bacteria</taxon>
        <taxon>Pseudomonadati</taxon>
        <taxon>Planctomycetota</taxon>
        <taxon>Planctomycetia</taxon>
        <taxon>Pirellulales</taxon>
        <taxon>Pirellulaceae</taxon>
        <taxon>Roseiconus</taxon>
    </lineage>
</organism>
<gene>
    <name evidence="2" type="ORF">FYK55_13100</name>
</gene>
<name>A0A5M6DB02_9BACT</name>
<keyword evidence="1" id="KW-0472">Membrane</keyword>
<dbReference type="Proteomes" id="UP000324479">
    <property type="component" value="Unassembled WGS sequence"/>
</dbReference>
<evidence type="ECO:0000313" key="3">
    <source>
        <dbReference type="Proteomes" id="UP000324479"/>
    </source>
</evidence>
<evidence type="ECO:0000256" key="1">
    <source>
        <dbReference type="SAM" id="Phobius"/>
    </source>
</evidence>
<evidence type="ECO:0000313" key="2">
    <source>
        <dbReference type="EMBL" id="KAA5543209.1"/>
    </source>
</evidence>
<dbReference type="RefSeq" id="WP_150076875.1">
    <property type="nucleotide sequence ID" value="NZ_VWOX01000006.1"/>
</dbReference>
<keyword evidence="3" id="KW-1185">Reference proteome</keyword>
<dbReference type="AlphaFoldDB" id="A0A5M6DB02"/>